<proteinExistence type="inferred from homology"/>
<accession>A0A1Y2H512</accession>
<dbReference type="InterPro" id="IPR001388">
    <property type="entry name" value="Synaptobrevin-like"/>
</dbReference>
<feature type="compositionally biased region" description="Basic and acidic residues" evidence="9">
    <location>
        <begin position="24"/>
        <end position="34"/>
    </location>
</feature>
<feature type="compositionally biased region" description="Low complexity" evidence="9">
    <location>
        <begin position="1"/>
        <end position="13"/>
    </location>
</feature>
<dbReference type="GO" id="GO:0016020">
    <property type="term" value="C:membrane"/>
    <property type="evidence" value="ECO:0007669"/>
    <property type="project" value="InterPro"/>
</dbReference>
<keyword evidence="5 10" id="KW-1133">Transmembrane helix</keyword>
<evidence type="ECO:0000256" key="7">
    <source>
        <dbReference type="ARBA" id="ARBA00046280"/>
    </source>
</evidence>
<dbReference type="FunFam" id="1.20.5.110:FF:000004">
    <property type="entry name" value="Vesicle-associated membrane protein 7"/>
    <property type="match status" value="1"/>
</dbReference>
<dbReference type="AlphaFoldDB" id="A0A1Y2H512"/>
<keyword evidence="3 10" id="KW-0812">Transmembrane</keyword>
<evidence type="ECO:0000313" key="12">
    <source>
        <dbReference type="EMBL" id="ORZ29657.1"/>
    </source>
</evidence>
<dbReference type="Gene3D" id="1.20.5.110">
    <property type="match status" value="1"/>
</dbReference>
<dbReference type="GO" id="GO:0015031">
    <property type="term" value="P:protein transport"/>
    <property type="evidence" value="ECO:0007669"/>
    <property type="project" value="UniProtKB-KW"/>
</dbReference>
<evidence type="ECO:0000313" key="13">
    <source>
        <dbReference type="Proteomes" id="UP000193411"/>
    </source>
</evidence>
<evidence type="ECO:0000256" key="10">
    <source>
        <dbReference type="SAM" id="Phobius"/>
    </source>
</evidence>
<comment type="caution">
    <text evidence="12">The sequence shown here is derived from an EMBL/GenBank/DDBJ whole genome shotgun (WGS) entry which is preliminary data.</text>
</comment>
<feature type="domain" description="V-SNARE coiled-coil homology" evidence="11">
    <location>
        <begin position="35"/>
        <end position="95"/>
    </location>
</feature>
<name>A0A1Y2H512_9FUNG</name>
<evidence type="ECO:0000256" key="9">
    <source>
        <dbReference type="SAM" id="MobiDB-lite"/>
    </source>
</evidence>
<dbReference type="SUPFAM" id="SSF58038">
    <property type="entry name" value="SNARE fusion complex"/>
    <property type="match status" value="1"/>
</dbReference>
<feature type="compositionally biased region" description="Polar residues" evidence="9">
    <location>
        <begin position="140"/>
        <end position="156"/>
    </location>
</feature>
<evidence type="ECO:0000256" key="5">
    <source>
        <dbReference type="ARBA" id="ARBA00022989"/>
    </source>
</evidence>
<evidence type="ECO:0000256" key="8">
    <source>
        <dbReference type="PROSITE-ProRule" id="PRU00290"/>
    </source>
</evidence>
<dbReference type="GO" id="GO:0016192">
    <property type="term" value="P:vesicle-mediated transport"/>
    <property type="evidence" value="ECO:0007669"/>
    <property type="project" value="InterPro"/>
</dbReference>
<reference evidence="12 13" key="1">
    <citation type="submission" date="2016-07" db="EMBL/GenBank/DDBJ databases">
        <title>Pervasive Adenine N6-methylation of Active Genes in Fungi.</title>
        <authorList>
            <consortium name="DOE Joint Genome Institute"/>
            <person name="Mondo S.J."/>
            <person name="Dannebaum R.O."/>
            <person name="Kuo R.C."/>
            <person name="Labutti K."/>
            <person name="Haridas S."/>
            <person name="Kuo A."/>
            <person name="Salamov A."/>
            <person name="Ahrendt S.R."/>
            <person name="Lipzen A."/>
            <person name="Sullivan W."/>
            <person name="Andreopoulos W.B."/>
            <person name="Clum A."/>
            <person name="Lindquist E."/>
            <person name="Daum C."/>
            <person name="Ramamoorthy G.K."/>
            <person name="Gryganskyi A."/>
            <person name="Culley D."/>
            <person name="Magnuson J.K."/>
            <person name="James T.Y."/>
            <person name="O'Malley M.A."/>
            <person name="Stajich J.E."/>
            <person name="Spatafora J.W."/>
            <person name="Visel A."/>
            <person name="Grigoriev I.V."/>
        </authorList>
    </citation>
    <scope>NUCLEOTIDE SEQUENCE [LARGE SCALE GENOMIC DNA]</scope>
    <source>
        <strain evidence="12 13">PL171</strain>
    </source>
</reference>
<keyword evidence="8" id="KW-0175">Coiled coil</keyword>
<dbReference type="PROSITE" id="PS50892">
    <property type="entry name" value="V_SNARE"/>
    <property type="match status" value="1"/>
</dbReference>
<feature type="region of interest" description="Disordered" evidence="9">
    <location>
        <begin position="1"/>
        <end position="34"/>
    </location>
</feature>
<dbReference type="STRING" id="765915.A0A1Y2H512"/>
<dbReference type="PRINTS" id="PR00219">
    <property type="entry name" value="SYNAPTOBREVN"/>
</dbReference>
<keyword evidence="6 10" id="KW-0472">Membrane</keyword>
<dbReference type="OrthoDB" id="190375at2759"/>
<comment type="subcellular location">
    <subcellularLocation>
        <location evidence="7">Endomembrane system</location>
        <topology evidence="7">Single-pass type IV membrane protein</topology>
    </subcellularLocation>
</comment>
<feature type="transmembrane region" description="Helical" evidence="10">
    <location>
        <begin position="99"/>
        <end position="119"/>
    </location>
</feature>
<dbReference type="InterPro" id="IPR042855">
    <property type="entry name" value="V_SNARE_CC"/>
</dbReference>
<comment type="similarity">
    <text evidence="1">Belongs to the synaptobrevin family.</text>
</comment>
<dbReference type="InterPro" id="IPR016444">
    <property type="entry name" value="Synaptobrevin/VAMP"/>
</dbReference>
<evidence type="ECO:0000259" key="11">
    <source>
        <dbReference type="PROSITE" id="PS50892"/>
    </source>
</evidence>
<evidence type="ECO:0000256" key="4">
    <source>
        <dbReference type="ARBA" id="ARBA00022927"/>
    </source>
</evidence>
<evidence type="ECO:0000256" key="1">
    <source>
        <dbReference type="ARBA" id="ARBA00008025"/>
    </source>
</evidence>
<dbReference type="PANTHER" id="PTHR45701">
    <property type="entry name" value="SYNAPTOBREVIN FAMILY MEMBER"/>
    <property type="match status" value="1"/>
</dbReference>
<dbReference type="EMBL" id="MCFL01000137">
    <property type="protein sequence ID" value="ORZ29657.1"/>
    <property type="molecule type" value="Genomic_DNA"/>
</dbReference>
<protein>
    <submittedName>
        <fullName evidence="12">Synaptobrevin-domain-containing protein</fullName>
    </submittedName>
</protein>
<keyword evidence="4" id="KW-0653">Protein transport</keyword>
<evidence type="ECO:0000256" key="3">
    <source>
        <dbReference type="ARBA" id="ARBA00022692"/>
    </source>
</evidence>
<sequence>MAPPKSAASPVSPTKVPLPASPVKGHESGRPDMNKAKNVQAQINEVTDIMHNNIGKVIERGEKMQVLAEKTENLQNAANLFKTNAQKVHKEVWLKELKLKIAIGCVLLIGVMILLFPVINNLRAVTGGGSSSPPTLTTSDTKPANSTTDATSSMGSRSLGIIP</sequence>
<dbReference type="Proteomes" id="UP000193411">
    <property type="component" value="Unassembled WGS sequence"/>
</dbReference>
<evidence type="ECO:0000256" key="2">
    <source>
        <dbReference type="ARBA" id="ARBA00022448"/>
    </source>
</evidence>
<dbReference type="GO" id="GO:0012505">
    <property type="term" value="C:endomembrane system"/>
    <property type="evidence" value="ECO:0007669"/>
    <property type="project" value="UniProtKB-SubCell"/>
</dbReference>
<keyword evidence="13" id="KW-1185">Reference proteome</keyword>
<dbReference type="Pfam" id="PF00957">
    <property type="entry name" value="Synaptobrevin"/>
    <property type="match status" value="1"/>
</dbReference>
<keyword evidence="2" id="KW-0813">Transport</keyword>
<evidence type="ECO:0000256" key="6">
    <source>
        <dbReference type="ARBA" id="ARBA00023136"/>
    </source>
</evidence>
<organism evidence="12 13">
    <name type="scientific">Catenaria anguillulae PL171</name>
    <dbReference type="NCBI Taxonomy" id="765915"/>
    <lineage>
        <taxon>Eukaryota</taxon>
        <taxon>Fungi</taxon>
        <taxon>Fungi incertae sedis</taxon>
        <taxon>Blastocladiomycota</taxon>
        <taxon>Blastocladiomycetes</taxon>
        <taxon>Blastocladiales</taxon>
        <taxon>Catenariaceae</taxon>
        <taxon>Catenaria</taxon>
    </lineage>
</organism>
<gene>
    <name evidence="12" type="ORF">BCR44DRAFT_49933</name>
</gene>
<feature type="region of interest" description="Disordered" evidence="9">
    <location>
        <begin position="127"/>
        <end position="163"/>
    </location>
</feature>
<dbReference type="GO" id="GO:0005737">
    <property type="term" value="C:cytoplasm"/>
    <property type="evidence" value="ECO:0007669"/>
    <property type="project" value="UniProtKB-ARBA"/>
</dbReference>